<name>A0A085NGN0_9BILA</name>
<dbReference type="Proteomes" id="UP000030764">
    <property type="component" value="Unassembled WGS sequence"/>
</dbReference>
<gene>
    <name evidence="1" type="ORF">M513_00358</name>
    <name evidence="2" type="ORF">M514_00358</name>
</gene>
<dbReference type="Proteomes" id="UP000030758">
    <property type="component" value="Unassembled WGS sequence"/>
</dbReference>
<reference evidence="2 3" key="1">
    <citation type="journal article" date="2014" name="Nat. Genet.">
        <title>Genome and transcriptome of the porcine whipworm Trichuris suis.</title>
        <authorList>
            <person name="Jex A.R."/>
            <person name="Nejsum P."/>
            <person name="Schwarz E.M."/>
            <person name="Hu L."/>
            <person name="Young N.D."/>
            <person name="Hall R.S."/>
            <person name="Korhonen P.K."/>
            <person name="Liao S."/>
            <person name="Thamsborg S."/>
            <person name="Xia J."/>
            <person name="Xu P."/>
            <person name="Wang S."/>
            <person name="Scheerlinck J.P."/>
            <person name="Hofmann A."/>
            <person name="Sternberg P.W."/>
            <person name="Wang J."/>
            <person name="Gasser R.B."/>
        </authorList>
    </citation>
    <scope>NUCLEOTIDE SEQUENCE [LARGE SCALE GENOMIC DNA]</scope>
    <source>
        <strain evidence="2">DCEP-RM93F</strain>
        <strain evidence="1">DCEP-RM93M</strain>
    </source>
</reference>
<evidence type="ECO:0000313" key="1">
    <source>
        <dbReference type="EMBL" id="KFD58665.1"/>
    </source>
</evidence>
<keyword evidence="3" id="KW-1185">Reference proteome</keyword>
<protein>
    <submittedName>
        <fullName evidence="2">Uncharacterized protein</fullName>
    </submittedName>
</protein>
<dbReference type="EMBL" id="KL367503">
    <property type="protein sequence ID" value="KFD68626.1"/>
    <property type="molecule type" value="Genomic_DNA"/>
</dbReference>
<organism evidence="2">
    <name type="scientific">Trichuris suis</name>
    <name type="common">pig whipworm</name>
    <dbReference type="NCBI Taxonomy" id="68888"/>
    <lineage>
        <taxon>Eukaryota</taxon>
        <taxon>Metazoa</taxon>
        <taxon>Ecdysozoa</taxon>
        <taxon>Nematoda</taxon>
        <taxon>Enoplea</taxon>
        <taxon>Dorylaimia</taxon>
        <taxon>Trichinellida</taxon>
        <taxon>Trichuridae</taxon>
        <taxon>Trichuris</taxon>
    </lineage>
</organism>
<sequence length="321" mass="37264">MNRNDDYEDRRIAHRRQVYIAFVLKFFIDTTVIQSARLIYSLERQGQNSTHYIRLLLSLPLYNVPSFTALSFDLSEAQRLIHTAKVSILINALNITSIRLLTLNILPRCQNTECCRPDDSDIDKTASRKRLLVHVDCLRLEAQRPLFYGSIPLFWNKKSFIVLLNLSGSAVTCSQRITRENQFLFKIPVHYGFVHFMDAQLQKRLYTAALKIDVISHDILAISMTPKHSLEEATLRPYNVKAKEGTLGYKCDYLSRRLNWIVETEVSMTAKCVLLHSSFVAKSSCDFRVSQVQFGAKRSHFEESMRKYHNPVMNCMPRWHI</sequence>
<evidence type="ECO:0000313" key="3">
    <source>
        <dbReference type="Proteomes" id="UP000030764"/>
    </source>
</evidence>
<dbReference type="EMBL" id="KL363183">
    <property type="protein sequence ID" value="KFD58665.1"/>
    <property type="molecule type" value="Genomic_DNA"/>
</dbReference>
<dbReference type="AlphaFoldDB" id="A0A085NGN0"/>
<accession>A0A085NGN0</accession>
<proteinExistence type="predicted"/>
<evidence type="ECO:0000313" key="2">
    <source>
        <dbReference type="EMBL" id="KFD68626.1"/>
    </source>
</evidence>